<dbReference type="Pfam" id="PF20239">
    <property type="entry name" value="DUF6596"/>
    <property type="match status" value="1"/>
</dbReference>
<feature type="domain" description="DUF6596" evidence="7">
    <location>
        <begin position="197"/>
        <end position="297"/>
    </location>
</feature>
<proteinExistence type="inferred from homology"/>
<dbReference type="Proteomes" id="UP001519362">
    <property type="component" value="Unassembled WGS sequence"/>
</dbReference>
<reference evidence="8 9" key="1">
    <citation type="submission" date="2021-03" db="EMBL/GenBank/DDBJ databases">
        <title>Sequencing the genomes of 1000 actinobacteria strains.</title>
        <authorList>
            <person name="Klenk H.-P."/>
        </authorList>
    </citation>
    <scope>NUCLEOTIDE SEQUENCE [LARGE SCALE GENOMIC DNA]</scope>
    <source>
        <strain evidence="8 9">DSM 24221</strain>
    </source>
</reference>
<keyword evidence="4" id="KW-0804">Transcription</keyword>
<dbReference type="NCBIfam" id="TIGR02937">
    <property type="entry name" value="sigma70-ECF"/>
    <property type="match status" value="1"/>
</dbReference>
<evidence type="ECO:0000259" key="6">
    <source>
        <dbReference type="Pfam" id="PF08281"/>
    </source>
</evidence>
<keyword evidence="3" id="KW-0731">Sigma factor</keyword>
<keyword evidence="2" id="KW-0805">Transcription regulation</keyword>
<evidence type="ECO:0000256" key="4">
    <source>
        <dbReference type="ARBA" id="ARBA00023163"/>
    </source>
</evidence>
<dbReference type="PANTHER" id="PTHR47756:SF2">
    <property type="entry name" value="BLL6612 PROTEIN"/>
    <property type="match status" value="1"/>
</dbReference>
<dbReference type="InterPro" id="IPR036388">
    <property type="entry name" value="WH-like_DNA-bd_sf"/>
</dbReference>
<dbReference type="InterPro" id="IPR014284">
    <property type="entry name" value="RNA_pol_sigma-70_dom"/>
</dbReference>
<dbReference type="EMBL" id="JAGIOL010000001">
    <property type="protein sequence ID" value="MBP2437675.1"/>
    <property type="molecule type" value="Genomic_DNA"/>
</dbReference>
<name>A0ABS4ZK56_9MICO</name>
<evidence type="ECO:0000256" key="3">
    <source>
        <dbReference type="ARBA" id="ARBA00023082"/>
    </source>
</evidence>
<dbReference type="Pfam" id="PF08281">
    <property type="entry name" value="Sigma70_r4_2"/>
    <property type="match status" value="1"/>
</dbReference>
<evidence type="ECO:0000256" key="1">
    <source>
        <dbReference type="ARBA" id="ARBA00010641"/>
    </source>
</evidence>
<dbReference type="Gene3D" id="1.10.1740.10">
    <property type="match status" value="1"/>
</dbReference>
<dbReference type="SUPFAM" id="SSF88946">
    <property type="entry name" value="Sigma2 domain of RNA polymerase sigma factors"/>
    <property type="match status" value="1"/>
</dbReference>
<dbReference type="PANTHER" id="PTHR47756">
    <property type="entry name" value="BLL6612 PROTEIN-RELATED"/>
    <property type="match status" value="1"/>
</dbReference>
<dbReference type="SUPFAM" id="SSF88659">
    <property type="entry name" value="Sigma3 and sigma4 domains of RNA polymerase sigma factors"/>
    <property type="match status" value="1"/>
</dbReference>
<evidence type="ECO:0000259" key="5">
    <source>
        <dbReference type="Pfam" id="PF04542"/>
    </source>
</evidence>
<dbReference type="Gene3D" id="1.10.10.10">
    <property type="entry name" value="Winged helix-like DNA-binding domain superfamily/Winged helix DNA-binding domain"/>
    <property type="match status" value="1"/>
</dbReference>
<evidence type="ECO:0000256" key="2">
    <source>
        <dbReference type="ARBA" id="ARBA00023015"/>
    </source>
</evidence>
<dbReference type="RefSeq" id="WP_165133374.1">
    <property type="nucleotide sequence ID" value="NZ_CP049253.1"/>
</dbReference>
<dbReference type="InterPro" id="IPR046531">
    <property type="entry name" value="DUF6596"/>
</dbReference>
<evidence type="ECO:0000313" key="9">
    <source>
        <dbReference type="Proteomes" id="UP001519362"/>
    </source>
</evidence>
<dbReference type="InterPro" id="IPR007627">
    <property type="entry name" value="RNA_pol_sigma70_r2"/>
</dbReference>
<protein>
    <submittedName>
        <fullName evidence="8">RNA polymerase sigma-70 factor (ECF subfamily)</fullName>
    </submittedName>
</protein>
<feature type="domain" description="RNA polymerase sigma factor 70 region 4 type 2" evidence="6">
    <location>
        <begin position="131"/>
        <end position="179"/>
    </location>
</feature>
<comment type="similarity">
    <text evidence="1">Belongs to the sigma-70 factor family. ECF subfamily.</text>
</comment>
<dbReference type="Pfam" id="PF04542">
    <property type="entry name" value="Sigma70_r2"/>
    <property type="match status" value="1"/>
</dbReference>
<sequence>MPDARLSGADGSAVGTAAALTRDERTSIIAALTRRFGDLDLAEDALQDATVRALRSWPKTGVPAVPAAWLMTAAKRRAIDVVRRDAVQQQKVAELRHDAFRVGASHGADDPADVREDESGVDDRLGLFFACAHPALSADDRAALMLRFLAGLTTVEVAHSLLVPVPTMQQRLIRAKKRIRTLGIRFSVPRHRDLPERLSGVLQVVLLMFSEGFARSTGPEHTRDDLTEEAIRLARMLYALMPGSAETAGLLSLLLLTQARRPARVDGSGRPVPLADQDRSLWAAELVSEGARLAEMAAGSPGAGSCAIQAAIAAVHAEAESIDSTDWAQIAVLYRMLGAYEPGPVVRLGHAIACGRAQGFEVGLRMLDEMTGDAAMARFRPFHIARATTLGELGQTAQAAAAFRRALDLPGNAAEDVLLNELLAELS</sequence>
<feature type="domain" description="RNA polymerase sigma-70 region 2" evidence="5">
    <location>
        <begin position="27"/>
        <end position="85"/>
    </location>
</feature>
<comment type="caution">
    <text evidence="8">The sequence shown here is derived from an EMBL/GenBank/DDBJ whole genome shotgun (WGS) entry which is preliminary data.</text>
</comment>
<evidence type="ECO:0000313" key="8">
    <source>
        <dbReference type="EMBL" id="MBP2437675.1"/>
    </source>
</evidence>
<dbReference type="InterPro" id="IPR013325">
    <property type="entry name" value="RNA_pol_sigma_r2"/>
</dbReference>
<evidence type="ECO:0000259" key="7">
    <source>
        <dbReference type="Pfam" id="PF20239"/>
    </source>
</evidence>
<keyword evidence="9" id="KW-1185">Reference proteome</keyword>
<gene>
    <name evidence="8" type="ORF">JOF34_002261</name>
</gene>
<accession>A0ABS4ZK56</accession>
<dbReference type="InterPro" id="IPR013249">
    <property type="entry name" value="RNA_pol_sigma70_r4_t2"/>
</dbReference>
<organism evidence="8 9">
    <name type="scientific">Microbacterium amylolyticum</name>
    <dbReference type="NCBI Taxonomy" id="936337"/>
    <lineage>
        <taxon>Bacteria</taxon>
        <taxon>Bacillati</taxon>
        <taxon>Actinomycetota</taxon>
        <taxon>Actinomycetes</taxon>
        <taxon>Micrococcales</taxon>
        <taxon>Microbacteriaceae</taxon>
        <taxon>Microbacterium</taxon>
    </lineage>
</organism>
<dbReference type="InterPro" id="IPR013324">
    <property type="entry name" value="RNA_pol_sigma_r3/r4-like"/>
</dbReference>